<dbReference type="Proteomes" id="UP000613113">
    <property type="component" value="Unassembled WGS sequence"/>
</dbReference>
<protein>
    <submittedName>
        <fullName evidence="5">Response regulator</fullName>
    </submittedName>
</protein>
<dbReference type="Gene3D" id="3.40.50.2300">
    <property type="match status" value="1"/>
</dbReference>
<feature type="domain" description="Response regulatory" evidence="4">
    <location>
        <begin position="3"/>
        <end position="118"/>
    </location>
</feature>
<dbReference type="SMART" id="SM00448">
    <property type="entry name" value="REC"/>
    <property type="match status" value="1"/>
</dbReference>
<dbReference type="PANTHER" id="PTHR44591:SF14">
    <property type="entry name" value="PROTEIN PILG"/>
    <property type="match status" value="1"/>
</dbReference>
<evidence type="ECO:0000256" key="2">
    <source>
        <dbReference type="ARBA" id="ARBA00023012"/>
    </source>
</evidence>
<accession>A0ABR6YRE4</accession>
<evidence type="ECO:0000313" key="5">
    <source>
        <dbReference type="EMBL" id="MBC3886345.1"/>
    </source>
</evidence>
<keyword evidence="2" id="KW-0902">Two-component regulatory system</keyword>
<keyword evidence="6" id="KW-1185">Reference proteome</keyword>
<dbReference type="InterPro" id="IPR001789">
    <property type="entry name" value="Sig_transdc_resp-reg_receiver"/>
</dbReference>
<dbReference type="RefSeq" id="WP_186863902.1">
    <property type="nucleotide sequence ID" value="NZ_JACOGC010000006.1"/>
</dbReference>
<dbReference type="InterPro" id="IPR011006">
    <property type="entry name" value="CheY-like_superfamily"/>
</dbReference>
<feature type="modified residue" description="4-aspartylphosphate" evidence="3">
    <location>
        <position position="54"/>
    </location>
</feature>
<evidence type="ECO:0000256" key="1">
    <source>
        <dbReference type="ARBA" id="ARBA00022553"/>
    </source>
</evidence>
<dbReference type="PANTHER" id="PTHR44591">
    <property type="entry name" value="STRESS RESPONSE REGULATOR PROTEIN 1"/>
    <property type="match status" value="1"/>
</dbReference>
<evidence type="ECO:0000256" key="3">
    <source>
        <dbReference type="PROSITE-ProRule" id="PRU00169"/>
    </source>
</evidence>
<dbReference type="PROSITE" id="PS50110">
    <property type="entry name" value="RESPONSE_REGULATORY"/>
    <property type="match status" value="1"/>
</dbReference>
<evidence type="ECO:0000259" key="4">
    <source>
        <dbReference type="PROSITE" id="PS50110"/>
    </source>
</evidence>
<reference evidence="5 6" key="1">
    <citation type="submission" date="2020-08" db="EMBL/GenBank/DDBJ databases">
        <title>Novel species isolated from subtropical streams in China.</title>
        <authorList>
            <person name="Lu H."/>
        </authorList>
    </citation>
    <scope>NUCLEOTIDE SEQUENCE [LARGE SCALE GENOMIC DNA]</scope>
    <source>
        <strain evidence="5 6">FT31W</strain>
    </source>
</reference>
<evidence type="ECO:0000313" key="6">
    <source>
        <dbReference type="Proteomes" id="UP000613113"/>
    </source>
</evidence>
<dbReference type="EMBL" id="JACOGC010000006">
    <property type="protein sequence ID" value="MBC3886345.1"/>
    <property type="molecule type" value="Genomic_DNA"/>
</dbReference>
<keyword evidence="1 3" id="KW-0597">Phosphoprotein</keyword>
<dbReference type="SUPFAM" id="SSF52172">
    <property type="entry name" value="CheY-like"/>
    <property type="match status" value="1"/>
</dbReference>
<proteinExistence type="predicted"/>
<dbReference type="InterPro" id="IPR050595">
    <property type="entry name" value="Bact_response_regulator"/>
</dbReference>
<gene>
    <name evidence="5" type="ORF">H8K27_14525</name>
</gene>
<sequence>MKKLLIVDDSKVSRMVIRAHIKAVQPDWEFVEAGSGEEALRVAAECQPDFCTMDINMPGMLGTDAAEALLKAHPAMRVAIFSANVQDAMQTRANSIGTIFVAKPVTDKSIGIVVHYFVSGQ</sequence>
<dbReference type="Pfam" id="PF00072">
    <property type="entry name" value="Response_reg"/>
    <property type="match status" value="1"/>
</dbReference>
<name>A0ABR6YRE4_9BURK</name>
<comment type="caution">
    <text evidence="5">The sequence shown here is derived from an EMBL/GenBank/DDBJ whole genome shotgun (WGS) entry which is preliminary data.</text>
</comment>
<organism evidence="5 6">
    <name type="scientific">Undibacterium griseum</name>
    <dbReference type="NCBI Taxonomy" id="2762295"/>
    <lineage>
        <taxon>Bacteria</taxon>
        <taxon>Pseudomonadati</taxon>
        <taxon>Pseudomonadota</taxon>
        <taxon>Betaproteobacteria</taxon>
        <taxon>Burkholderiales</taxon>
        <taxon>Oxalobacteraceae</taxon>
        <taxon>Undibacterium</taxon>
    </lineage>
</organism>